<dbReference type="AlphaFoldDB" id="A0A067FEJ6"/>
<evidence type="ECO:0000313" key="3">
    <source>
        <dbReference type="Proteomes" id="UP000027120"/>
    </source>
</evidence>
<keyword evidence="3" id="KW-1185">Reference proteome</keyword>
<feature type="chain" id="PRO_5001641055" evidence="1">
    <location>
        <begin position="19"/>
        <end position="20"/>
    </location>
</feature>
<dbReference type="Proteomes" id="UP000027120">
    <property type="component" value="Unassembled WGS sequence"/>
</dbReference>
<protein>
    <submittedName>
        <fullName evidence="2">Uncharacterized protein</fullName>
    </submittedName>
</protein>
<organism evidence="2 3">
    <name type="scientific">Citrus sinensis</name>
    <name type="common">Sweet orange</name>
    <name type="synonym">Citrus aurantium var. sinensis</name>
    <dbReference type="NCBI Taxonomy" id="2711"/>
    <lineage>
        <taxon>Eukaryota</taxon>
        <taxon>Viridiplantae</taxon>
        <taxon>Streptophyta</taxon>
        <taxon>Embryophyta</taxon>
        <taxon>Tracheophyta</taxon>
        <taxon>Spermatophyta</taxon>
        <taxon>Magnoliopsida</taxon>
        <taxon>eudicotyledons</taxon>
        <taxon>Gunneridae</taxon>
        <taxon>Pentapetalae</taxon>
        <taxon>rosids</taxon>
        <taxon>malvids</taxon>
        <taxon>Sapindales</taxon>
        <taxon>Rutaceae</taxon>
        <taxon>Aurantioideae</taxon>
        <taxon>Citrus</taxon>
    </lineage>
</organism>
<feature type="non-terminal residue" evidence="2">
    <location>
        <position position="20"/>
    </location>
</feature>
<evidence type="ECO:0000256" key="1">
    <source>
        <dbReference type="SAM" id="SignalP"/>
    </source>
</evidence>
<gene>
    <name evidence="2" type="ORF">CISIN_1g0108332mg</name>
</gene>
<evidence type="ECO:0000313" key="2">
    <source>
        <dbReference type="EMBL" id="KDO64565.1"/>
    </source>
</evidence>
<feature type="signal peptide" evidence="1">
    <location>
        <begin position="1"/>
        <end position="18"/>
    </location>
</feature>
<accession>A0A067FEJ6</accession>
<sequence>MAVTVLLLFLLAVSAASADK</sequence>
<name>A0A067FEJ6_CITSI</name>
<reference evidence="2 3" key="1">
    <citation type="submission" date="2014-04" db="EMBL/GenBank/DDBJ databases">
        <authorList>
            <consortium name="International Citrus Genome Consortium"/>
            <person name="Gmitter F."/>
            <person name="Chen C."/>
            <person name="Farmerie W."/>
            <person name="Harkins T."/>
            <person name="Desany B."/>
            <person name="Mohiuddin M."/>
            <person name="Kodira C."/>
            <person name="Borodovsky M."/>
            <person name="Lomsadze A."/>
            <person name="Burns P."/>
            <person name="Jenkins J."/>
            <person name="Prochnik S."/>
            <person name="Shu S."/>
            <person name="Chapman J."/>
            <person name="Pitluck S."/>
            <person name="Schmutz J."/>
            <person name="Rokhsar D."/>
        </authorList>
    </citation>
    <scope>NUCLEOTIDE SEQUENCE</scope>
</reference>
<dbReference type="EMBL" id="KK784906">
    <property type="protein sequence ID" value="KDO64565.1"/>
    <property type="molecule type" value="Genomic_DNA"/>
</dbReference>
<proteinExistence type="predicted"/>
<keyword evidence="1" id="KW-0732">Signal</keyword>